<evidence type="ECO:0000256" key="4">
    <source>
        <dbReference type="ARBA" id="ARBA00022490"/>
    </source>
</evidence>
<dbReference type="GO" id="GO:0005829">
    <property type="term" value="C:cytosol"/>
    <property type="evidence" value="ECO:0007669"/>
    <property type="project" value="TreeGrafter"/>
</dbReference>
<dbReference type="GO" id="GO:0005524">
    <property type="term" value="F:ATP binding"/>
    <property type="evidence" value="ECO:0007669"/>
    <property type="project" value="UniProtKB-UniRule"/>
</dbReference>
<dbReference type="RefSeq" id="WP_145084335.1">
    <property type="nucleotide sequence ID" value="NZ_CP036298.1"/>
</dbReference>
<dbReference type="InterPro" id="IPR015803">
    <property type="entry name" value="Cys-tRNA-ligase"/>
</dbReference>
<evidence type="ECO:0000256" key="8">
    <source>
        <dbReference type="ARBA" id="ARBA00022833"/>
    </source>
</evidence>
<evidence type="ECO:0000256" key="7">
    <source>
        <dbReference type="ARBA" id="ARBA00022741"/>
    </source>
</evidence>
<feature type="binding site" evidence="12">
    <location>
        <position position="212"/>
    </location>
    <ligand>
        <name>Zn(2+)</name>
        <dbReference type="ChEBI" id="CHEBI:29105"/>
    </ligand>
</feature>
<comment type="catalytic activity">
    <reaction evidence="12">
        <text>tRNA(Cys) + L-cysteine + ATP = L-cysteinyl-tRNA(Cys) + AMP + diphosphate</text>
        <dbReference type="Rhea" id="RHEA:17773"/>
        <dbReference type="Rhea" id="RHEA-COMP:9661"/>
        <dbReference type="Rhea" id="RHEA-COMP:9679"/>
        <dbReference type="ChEBI" id="CHEBI:30616"/>
        <dbReference type="ChEBI" id="CHEBI:33019"/>
        <dbReference type="ChEBI" id="CHEBI:35235"/>
        <dbReference type="ChEBI" id="CHEBI:78442"/>
        <dbReference type="ChEBI" id="CHEBI:78517"/>
        <dbReference type="ChEBI" id="CHEBI:456215"/>
        <dbReference type="EC" id="6.1.1.16"/>
    </reaction>
</comment>
<dbReference type="SUPFAM" id="SSF52374">
    <property type="entry name" value="Nucleotidylyl transferase"/>
    <property type="match status" value="1"/>
</dbReference>
<comment type="cofactor">
    <cofactor evidence="12">
        <name>Zn(2+)</name>
        <dbReference type="ChEBI" id="CHEBI:29105"/>
    </cofactor>
    <text evidence="12">Binds 1 zinc ion per subunit.</text>
</comment>
<evidence type="ECO:0000256" key="13">
    <source>
        <dbReference type="SAM" id="MobiDB-lite"/>
    </source>
</evidence>
<comment type="subunit">
    <text evidence="3 12">Monomer.</text>
</comment>
<sequence length="530" mass="58185">MAPSSKIRVYNTLTRQKEDFQTVEPGKVGMYLCGPTVYAEAHIGHMVGPVIFDTIKRYLVYSGYQVLWVVNITDVDDKLIASANKRGVPMSQVATEMTMDYMANLQALGVNQIDSMPRATDNMDEIIHFIEELIENGFAYENAGDVFFDVTRDPEYGQLSNRTLEGQLGEGGGAAAKKRSAGDFALWKSAKKGEPSWASPWGEGRPGWHIECSAMSRKILGKTFDIHGGGLDLVFPHHENELAQSRCCHGQPMARYWMHNGLMRSGAAGKVGGKSDRQSTAPPADVEAETAGKISRSKGAGGLAKLIEEQTGDRIRFFLLRSQYRSTIVFGPEGLEEAGQSLGAFYRLIARFERLSGESFYLRGDQELEYAKTRVAGDANLANAQAGLLTELAKLRASFLEKMDDDFNTGAAVSDLFETSRTINRYVDAENLEDSTQRTAERMQTFRSGMSVLRELGAILGLFHKEPKNAASDEGADGQVVDGLMKVLIDLRAQARAKKDFATSDTIRDGLAGVGITLQDLKEGTTWEKA</sequence>
<evidence type="ECO:0000313" key="16">
    <source>
        <dbReference type="Proteomes" id="UP000318017"/>
    </source>
</evidence>
<organism evidence="15 16">
    <name type="scientific">Aureliella helgolandensis</name>
    <dbReference type="NCBI Taxonomy" id="2527968"/>
    <lineage>
        <taxon>Bacteria</taxon>
        <taxon>Pseudomonadati</taxon>
        <taxon>Planctomycetota</taxon>
        <taxon>Planctomycetia</taxon>
        <taxon>Pirellulales</taxon>
        <taxon>Pirellulaceae</taxon>
        <taxon>Aureliella</taxon>
    </lineage>
</organism>
<evidence type="ECO:0000256" key="10">
    <source>
        <dbReference type="ARBA" id="ARBA00022917"/>
    </source>
</evidence>
<keyword evidence="16" id="KW-1185">Reference proteome</keyword>
<dbReference type="InterPro" id="IPR009080">
    <property type="entry name" value="tRNAsynth_Ia_anticodon-bd"/>
</dbReference>
<keyword evidence="8 12" id="KW-0862">Zinc</keyword>
<keyword evidence="4 12" id="KW-0963">Cytoplasm</keyword>
<keyword evidence="9 12" id="KW-0067">ATP-binding</keyword>
<gene>
    <name evidence="12 15" type="primary">cysS</name>
    <name evidence="15" type="ORF">Q31a_56280</name>
</gene>
<evidence type="ECO:0000256" key="1">
    <source>
        <dbReference type="ARBA" id="ARBA00004496"/>
    </source>
</evidence>
<feature type="region of interest" description="Disordered" evidence="13">
    <location>
        <begin position="268"/>
        <end position="293"/>
    </location>
</feature>
<feature type="binding site" evidence="12">
    <location>
        <position position="237"/>
    </location>
    <ligand>
        <name>Zn(2+)</name>
        <dbReference type="ChEBI" id="CHEBI:29105"/>
    </ligand>
</feature>
<comment type="similarity">
    <text evidence="2 12">Belongs to the class-I aminoacyl-tRNA synthetase family.</text>
</comment>
<dbReference type="CDD" id="cd00672">
    <property type="entry name" value="CysRS_core"/>
    <property type="match status" value="1"/>
</dbReference>
<reference evidence="15 16" key="1">
    <citation type="submission" date="2019-02" db="EMBL/GenBank/DDBJ databases">
        <title>Deep-cultivation of Planctomycetes and their phenomic and genomic characterization uncovers novel biology.</title>
        <authorList>
            <person name="Wiegand S."/>
            <person name="Jogler M."/>
            <person name="Boedeker C."/>
            <person name="Pinto D."/>
            <person name="Vollmers J."/>
            <person name="Rivas-Marin E."/>
            <person name="Kohn T."/>
            <person name="Peeters S.H."/>
            <person name="Heuer A."/>
            <person name="Rast P."/>
            <person name="Oberbeckmann S."/>
            <person name="Bunk B."/>
            <person name="Jeske O."/>
            <person name="Meyerdierks A."/>
            <person name="Storesund J.E."/>
            <person name="Kallscheuer N."/>
            <person name="Luecker S."/>
            <person name="Lage O.M."/>
            <person name="Pohl T."/>
            <person name="Merkel B.J."/>
            <person name="Hornburger P."/>
            <person name="Mueller R.-W."/>
            <person name="Bruemmer F."/>
            <person name="Labrenz M."/>
            <person name="Spormann A.M."/>
            <person name="Op den Camp H."/>
            <person name="Overmann J."/>
            <person name="Amann R."/>
            <person name="Jetten M.S.M."/>
            <person name="Mascher T."/>
            <person name="Medema M.H."/>
            <person name="Devos D.P."/>
            <person name="Kaster A.-K."/>
            <person name="Ovreas L."/>
            <person name="Rohde M."/>
            <person name="Galperin M.Y."/>
            <person name="Jogler C."/>
        </authorList>
    </citation>
    <scope>NUCLEOTIDE SEQUENCE [LARGE SCALE GENOMIC DNA]</scope>
    <source>
        <strain evidence="15 16">Q31a</strain>
    </source>
</reference>
<keyword evidence="6 12" id="KW-0479">Metal-binding</keyword>
<proteinExistence type="inferred from homology"/>
<dbReference type="InterPro" id="IPR032678">
    <property type="entry name" value="tRNA-synt_1_cat_dom"/>
</dbReference>
<dbReference type="PRINTS" id="PR00983">
    <property type="entry name" value="TRNASYNTHCYS"/>
</dbReference>
<dbReference type="InterPro" id="IPR014729">
    <property type="entry name" value="Rossmann-like_a/b/a_fold"/>
</dbReference>
<feature type="binding site" evidence="12">
    <location>
        <position position="241"/>
    </location>
    <ligand>
        <name>Zn(2+)</name>
        <dbReference type="ChEBI" id="CHEBI:29105"/>
    </ligand>
</feature>
<dbReference type="Pfam" id="PF09190">
    <property type="entry name" value="DALR_2"/>
    <property type="match status" value="1"/>
</dbReference>
<evidence type="ECO:0000256" key="3">
    <source>
        <dbReference type="ARBA" id="ARBA00011245"/>
    </source>
</evidence>
<dbReference type="Proteomes" id="UP000318017">
    <property type="component" value="Chromosome"/>
</dbReference>
<dbReference type="EC" id="6.1.1.16" evidence="12"/>
<dbReference type="KEGG" id="ahel:Q31a_56280"/>
<evidence type="ECO:0000256" key="12">
    <source>
        <dbReference type="HAMAP-Rule" id="MF_00041"/>
    </source>
</evidence>
<protein>
    <recommendedName>
        <fullName evidence="12">Cysteine--tRNA ligase</fullName>
        <ecNumber evidence="12">6.1.1.16</ecNumber>
    </recommendedName>
    <alternativeName>
        <fullName evidence="12">Cysteinyl-tRNA synthetase</fullName>
        <shortName evidence="12">CysRS</shortName>
    </alternativeName>
</protein>
<dbReference type="HAMAP" id="MF_00041">
    <property type="entry name" value="Cys_tRNA_synth"/>
    <property type="match status" value="1"/>
</dbReference>
<dbReference type="PANTHER" id="PTHR10890">
    <property type="entry name" value="CYSTEINYL-TRNA SYNTHETASE"/>
    <property type="match status" value="1"/>
</dbReference>
<evidence type="ECO:0000313" key="15">
    <source>
        <dbReference type="EMBL" id="QDV27240.1"/>
    </source>
</evidence>
<dbReference type="Pfam" id="PF01406">
    <property type="entry name" value="tRNA-synt_1e"/>
    <property type="match status" value="1"/>
</dbReference>
<dbReference type="SUPFAM" id="SSF47323">
    <property type="entry name" value="Anticodon-binding domain of a subclass of class I aminoacyl-tRNA synthetases"/>
    <property type="match status" value="1"/>
</dbReference>
<dbReference type="InterPro" id="IPR015273">
    <property type="entry name" value="Cys-tRNA-synt_Ia_DALR"/>
</dbReference>
<dbReference type="OrthoDB" id="9815130at2"/>
<dbReference type="GO" id="GO:0008270">
    <property type="term" value="F:zinc ion binding"/>
    <property type="evidence" value="ECO:0007669"/>
    <property type="project" value="UniProtKB-UniRule"/>
</dbReference>
<accession>A0A518GFA9</accession>
<evidence type="ECO:0000256" key="11">
    <source>
        <dbReference type="ARBA" id="ARBA00023146"/>
    </source>
</evidence>
<dbReference type="NCBIfam" id="TIGR00435">
    <property type="entry name" value="cysS"/>
    <property type="match status" value="1"/>
</dbReference>
<comment type="subcellular location">
    <subcellularLocation>
        <location evidence="1 12">Cytoplasm</location>
    </subcellularLocation>
</comment>
<dbReference type="PANTHER" id="PTHR10890:SF3">
    <property type="entry name" value="CYSTEINE--TRNA LIGASE, CYTOPLASMIC"/>
    <property type="match status" value="1"/>
</dbReference>
<dbReference type="EMBL" id="CP036298">
    <property type="protein sequence ID" value="QDV27240.1"/>
    <property type="molecule type" value="Genomic_DNA"/>
</dbReference>
<evidence type="ECO:0000256" key="5">
    <source>
        <dbReference type="ARBA" id="ARBA00022598"/>
    </source>
</evidence>
<evidence type="ECO:0000256" key="9">
    <source>
        <dbReference type="ARBA" id="ARBA00022840"/>
    </source>
</evidence>
<feature type="short sequence motif" description="'HIGH' region" evidence="12">
    <location>
        <begin position="35"/>
        <end position="45"/>
    </location>
</feature>
<dbReference type="AlphaFoldDB" id="A0A518GFA9"/>
<evidence type="ECO:0000256" key="2">
    <source>
        <dbReference type="ARBA" id="ARBA00005594"/>
    </source>
</evidence>
<dbReference type="GO" id="GO:0004817">
    <property type="term" value="F:cysteine-tRNA ligase activity"/>
    <property type="evidence" value="ECO:0007669"/>
    <property type="project" value="UniProtKB-UniRule"/>
</dbReference>
<dbReference type="InterPro" id="IPR024909">
    <property type="entry name" value="Cys-tRNA/MSH_ligase"/>
</dbReference>
<keyword evidence="5 12" id="KW-0436">Ligase</keyword>
<name>A0A518GFA9_9BACT</name>
<dbReference type="SMART" id="SM00840">
    <property type="entry name" value="DALR_2"/>
    <property type="match status" value="1"/>
</dbReference>
<feature type="domain" description="Cysteinyl-tRNA synthetase class Ia DALR" evidence="14">
    <location>
        <begin position="398"/>
        <end position="471"/>
    </location>
</feature>
<dbReference type="GO" id="GO:0006423">
    <property type="term" value="P:cysteinyl-tRNA aminoacylation"/>
    <property type="evidence" value="ECO:0007669"/>
    <property type="project" value="UniProtKB-UniRule"/>
</dbReference>
<keyword evidence="7 12" id="KW-0547">Nucleotide-binding</keyword>
<keyword evidence="11 12" id="KW-0030">Aminoacyl-tRNA synthetase</keyword>
<dbReference type="Gene3D" id="1.20.120.1910">
    <property type="entry name" value="Cysteine-tRNA ligase, C-terminal anti-codon recognition domain"/>
    <property type="match status" value="1"/>
</dbReference>
<comment type="caution">
    <text evidence="12">Lacks conserved residue(s) required for the propagation of feature annotation.</text>
</comment>
<keyword evidence="10 12" id="KW-0648">Protein biosynthesis</keyword>
<evidence type="ECO:0000256" key="6">
    <source>
        <dbReference type="ARBA" id="ARBA00022723"/>
    </source>
</evidence>
<dbReference type="Gene3D" id="3.40.50.620">
    <property type="entry name" value="HUPs"/>
    <property type="match status" value="1"/>
</dbReference>
<evidence type="ECO:0000259" key="14">
    <source>
        <dbReference type="SMART" id="SM00840"/>
    </source>
</evidence>
<feature type="binding site" evidence="12">
    <location>
        <position position="33"/>
    </location>
    <ligand>
        <name>Zn(2+)</name>
        <dbReference type="ChEBI" id="CHEBI:29105"/>
    </ligand>
</feature>